<proteinExistence type="predicted"/>
<keyword evidence="1" id="KW-0472">Membrane</keyword>
<name>A0ABY7SZM5_9RHOB</name>
<dbReference type="EMBL" id="CP067134">
    <property type="protein sequence ID" value="WCR12333.1"/>
    <property type="molecule type" value="Genomic_DNA"/>
</dbReference>
<keyword evidence="1" id="KW-1133">Transmembrane helix</keyword>
<evidence type="ECO:0000256" key="1">
    <source>
        <dbReference type="SAM" id="Phobius"/>
    </source>
</evidence>
<organism evidence="2 3">
    <name type="scientific">Paracoccus stylophorae</name>
    <dbReference type="NCBI Taxonomy" id="659350"/>
    <lineage>
        <taxon>Bacteria</taxon>
        <taxon>Pseudomonadati</taxon>
        <taxon>Pseudomonadota</taxon>
        <taxon>Alphaproteobacteria</taxon>
        <taxon>Rhodobacterales</taxon>
        <taxon>Paracoccaceae</taxon>
        <taxon>Paracoccus</taxon>
    </lineage>
</organism>
<accession>A0ABY7SZM5</accession>
<reference evidence="2 3" key="1">
    <citation type="submission" date="2021-01" db="EMBL/GenBank/DDBJ databases">
        <title>Biogeographic distribution of Paracoccus.</title>
        <authorList>
            <person name="Hollensteiner J."/>
            <person name="Leineberger J."/>
            <person name="Brinkhoff T."/>
            <person name="Daniel R."/>
        </authorList>
    </citation>
    <scope>NUCLEOTIDE SEQUENCE [LARGE SCALE GENOMIC DNA]</scope>
    <source>
        <strain evidence="2 3">LMG25392</strain>
    </source>
</reference>
<dbReference type="RefSeq" id="WP_272860443.1">
    <property type="nucleotide sequence ID" value="NZ_CP067134.1"/>
</dbReference>
<gene>
    <name evidence="2" type="ORF">JHW45_08505</name>
</gene>
<protein>
    <submittedName>
        <fullName evidence="2">Uncharacterized protein</fullName>
    </submittedName>
</protein>
<feature type="transmembrane region" description="Helical" evidence="1">
    <location>
        <begin position="12"/>
        <end position="33"/>
    </location>
</feature>
<sequence length="46" mass="5109">MPEQIRFLADLVLGLPLWLMGLVVYFLGVARLLSAASTRMHAADHD</sequence>
<evidence type="ECO:0000313" key="3">
    <source>
        <dbReference type="Proteomes" id="UP001218412"/>
    </source>
</evidence>
<evidence type="ECO:0000313" key="2">
    <source>
        <dbReference type="EMBL" id="WCR12333.1"/>
    </source>
</evidence>
<keyword evidence="3" id="KW-1185">Reference proteome</keyword>
<dbReference type="Proteomes" id="UP001218412">
    <property type="component" value="Chromosome"/>
</dbReference>
<keyword evidence="1" id="KW-0812">Transmembrane</keyword>